<evidence type="ECO:0000256" key="13">
    <source>
        <dbReference type="SAM" id="SignalP"/>
    </source>
</evidence>
<keyword evidence="16" id="KW-0675">Receptor</keyword>
<dbReference type="PROSITE" id="PS52016">
    <property type="entry name" value="TONB_DEPENDENT_REC_3"/>
    <property type="match status" value="1"/>
</dbReference>
<dbReference type="GO" id="GO:0009279">
    <property type="term" value="C:cell outer membrane"/>
    <property type="evidence" value="ECO:0007669"/>
    <property type="project" value="UniProtKB-SubCell"/>
</dbReference>
<evidence type="ECO:0000256" key="12">
    <source>
        <dbReference type="RuleBase" id="RU003357"/>
    </source>
</evidence>
<evidence type="ECO:0000256" key="6">
    <source>
        <dbReference type="ARBA" id="ARBA00023004"/>
    </source>
</evidence>
<accession>A0A8J7Q390</accession>
<dbReference type="SUPFAM" id="SSF56935">
    <property type="entry name" value="Porins"/>
    <property type="match status" value="1"/>
</dbReference>
<dbReference type="AlphaFoldDB" id="A0A8J7Q390"/>
<evidence type="ECO:0000256" key="1">
    <source>
        <dbReference type="ARBA" id="ARBA00004571"/>
    </source>
</evidence>
<proteinExistence type="inferred from homology"/>
<dbReference type="RefSeq" id="WP_207859637.1">
    <property type="nucleotide sequence ID" value="NZ_JAFREP010000013.1"/>
</dbReference>
<keyword evidence="8 12" id="KW-0798">TonB box</keyword>
<reference evidence="16" key="1">
    <citation type="submission" date="2021-03" db="EMBL/GenBank/DDBJ databases">
        <authorList>
            <person name="Wang G."/>
        </authorList>
    </citation>
    <scope>NUCLEOTIDE SEQUENCE</scope>
    <source>
        <strain evidence="16">KCTC 12899</strain>
    </source>
</reference>
<dbReference type="CDD" id="cd01347">
    <property type="entry name" value="ligand_gated_channel"/>
    <property type="match status" value="1"/>
</dbReference>
<dbReference type="InterPro" id="IPR037066">
    <property type="entry name" value="Plug_dom_sf"/>
</dbReference>
<evidence type="ECO:0000259" key="15">
    <source>
        <dbReference type="Pfam" id="PF07715"/>
    </source>
</evidence>
<keyword evidence="10 11" id="KW-0998">Cell outer membrane</keyword>
<comment type="caution">
    <text evidence="16">The sequence shown here is derived from an EMBL/GenBank/DDBJ whole genome shotgun (WGS) entry which is preliminary data.</text>
</comment>
<evidence type="ECO:0000313" key="17">
    <source>
        <dbReference type="Proteomes" id="UP000664417"/>
    </source>
</evidence>
<dbReference type="InterPro" id="IPR039426">
    <property type="entry name" value="TonB-dep_rcpt-like"/>
</dbReference>
<keyword evidence="5 11" id="KW-0812">Transmembrane</keyword>
<keyword evidence="13" id="KW-0732">Signal</keyword>
<feature type="domain" description="TonB-dependent receptor-like beta-barrel" evidence="14">
    <location>
        <begin position="259"/>
        <end position="693"/>
    </location>
</feature>
<keyword evidence="6" id="KW-0408">Iron</keyword>
<evidence type="ECO:0000256" key="5">
    <source>
        <dbReference type="ARBA" id="ARBA00022692"/>
    </source>
</evidence>
<dbReference type="InterPro" id="IPR036942">
    <property type="entry name" value="Beta-barrel_TonB_sf"/>
</dbReference>
<dbReference type="Proteomes" id="UP000664417">
    <property type="component" value="Unassembled WGS sequence"/>
</dbReference>
<comment type="subcellular location">
    <subcellularLocation>
        <location evidence="1 11">Cell outer membrane</location>
        <topology evidence="1 11">Multi-pass membrane protein</topology>
    </subcellularLocation>
</comment>
<dbReference type="PANTHER" id="PTHR32552">
    <property type="entry name" value="FERRICHROME IRON RECEPTOR-RELATED"/>
    <property type="match status" value="1"/>
</dbReference>
<name>A0A8J7Q390_9BACT</name>
<evidence type="ECO:0000313" key="16">
    <source>
        <dbReference type="EMBL" id="MBO1319732.1"/>
    </source>
</evidence>
<dbReference type="GO" id="GO:0006826">
    <property type="term" value="P:iron ion transport"/>
    <property type="evidence" value="ECO:0007669"/>
    <property type="project" value="UniProtKB-KW"/>
</dbReference>
<evidence type="ECO:0000256" key="2">
    <source>
        <dbReference type="ARBA" id="ARBA00022448"/>
    </source>
</evidence>
<feature type="signal peptide" evidence="13">
    <location>
        <begin position="1"/>
        <end position="20"/>
    </location>
</feature>
<keyword evidence="2 11" id="KW-0813">Transport</keyword>
<sequence length="728" mass="81482">MSLKNNLPLLLLLLSGSLIAQDTRGETGSELREELVVTATKQDRKQRDIPAAVSVITEEALKTKAAIVPGDELIGVPGVFFRRQEAADSFMDVTIRGLTGNHGNDTFLALLDGIPFVSAHEEVLLSEIPFGAVERVEVVRGPVSALYGRGALSGAINYRTRTPDNTQQFGLDLTANSLGYTRPHFSANLPLVADTNTLLIDAYYENHEGWRDHTGRETTNILLKDEWVVSPSTRLMFYVNAYANEQEAGGQIPLDANGNLLETFGGRRGFVGYQPNTYDRDSIMATVRWQQQLSDQWQLQTTMNARDMQDNNDLNFFDPFGYDPDNDILRVNGFANDRATTTTFIEPQVTWQGDRGRFIAGANFERVALEETDWWTGQNGFDTDTFDFYFYEININFRTGEILNQDHPFWVTRNETYRGDSTNRFVSVYFQHEYKVTDRFEVTWGARYDSFKREAEIDSDVDFDGVIDDNPLIEDDEDNIAPKLALSYAVNEQTRAYFSYGEGFNANFAAVWQWDPGLYQRGNEVKPSHVRSYELGLKGGGAGFAYEAAVFHMTQEDRLVFLPNPAGFGPSVAANADEFRSQGLELSSRFRLNDSWQAYVNASTIDAEWEAYEVGGTDLSGKRPRGVPEHMVSLGVNGRIGTNLVVDIWGDLFDDYAVTRDNSVTGGGYALLNARLAYQTKNGRFKGVSLTGRNILDEEYDDLFGAAAPQTAQPGLPAQVFLTLDFDF</sequence>
<organism evidence="16 17">
    <name type="scientific">Acanthopleuribacter pedis</name>
    <dbReference type="NCBI Taxonomy" id="442870"/>
    <lineage>
        <taxon>Bacteria</taxon>
        <taxon>Pseudomonadati</taxon>
        <taxon>Acidobacteriota</taxon>
        <taxon>Holophagae</taxon>
        <taxon>Acanthopleuribacterales</taxon>
        <taxon>Acanthopleuribacteraceae</taxon>
        <taxon>Acanthopleuribacter</taxon>
    </lineage>
</organism>
<dbReference type="InterPro" id="IPR012910">
    <property type="entry name" value="Plug_dom"/>
</dbReference>
<dbReference type="PANTHER" id="PTHR32552:SF81">
    <property type="entry name" value="TONB-DEPENDENT OUTER MEMBRANE RECEPTOR"/>
    <property type="match status" value="1"/>
</dbReference>
<evidence type="ECO:0000256" key="3">
    <source>
        <dbReference type="ARBA" id="ARBA00022452"/>
    </source>
</evidence>
<keyword evidence="7" id="KW-0406">Ion transport</keyword>
<dbReference type="EMBL" id="JAFREP010000013">
    <property type="protein sequence ID" value="MBO1319732.1"/>
    <property type="molecule type" value="Genomic_DNA"/>
</dbReference>
<dbReference type="Pfam" id="PF00593">
    <property type="entry name" value="TonB_dep_Rec_b-barrel"/>
    <property type="match status" value="1"/>
</dbReference>
<keyword evidence="9 11" id="KW-0472">Membrane</keyword>
<evidence type="ECO:0000256" key="8">
    <source>
        <dbReference type="ARBA" id="ARBA00023077"/>
    </source>
</evidence>
<gene>
    <name evidence="16" type="ORF">J3U88_14750</name>
</gene>
<dbReference type="Pfam" id="PF07715">
    <property type="entry name" value="Plug"/>
    <property type="match status" value="1"/>
</dbReference>
<dbReference type="InterPro" id="IPR000531">
    <property type="entry name" value="Beta-barrel_TonB"/>
</dbReference>
<comment type="similarity">
    <text evidence="11 12">Belongs to the TonB-dependent receptor family.</text>
</comment>
<protein>
    <submittedName>
        <fullName evidence="16">TonB-dependent receptor</fullName>
    </submittedName>
</protein>
<evidence type="ECO:0000259" key="14">
    <source>
        <dbReference type="Pfam" id="PF00593"/>
    </source>
</evidence>
<keyword evidence="4" id="KW-0410">Iron transport</keyword>
<evidence type="ECO:0000256" key="10">
    <source>
        <dbReference type="ARBA" id="ARBA00023237"/>
    </source>
</evidence>
<dbReference type="Gene3D" id="2.170.130.10">
    <property type="entry name" value="TonB-dependent receptor, plug domain"/>
    <property type="match status" value="1"/>
</dbReference>
<keyword evidence="17" id="KW-1185">Reference proteome</keyword>
<evidence type="ECO:0000256" key="11">
    <source>
        <dbReference type="PROSITE-ProRule" id="PRU01360"/>
    </source>
</evidence>
<keyword evidence="3 11" id="KW-1134">Transmembrane beta strand</keyword>
<feature type="domain" description="TonB-dependent receptor plug" evidence="15">
    <location>
        <begin position="45"/>
        <end position="155"/>
    </location>
</feature>
<feature type="chain" id="PRO_5035291934" evidence="13">
    <location>
        <begin position="21"/>
        <end position="728"/>
    </location>
</feature>
<evidence type="ECO:0000256" key="4">
    <source>
        <dbReference type="ARBA" id="ARBA00022496"/>
    </source>
</evidence>
<dbReference type="Gene3D" id="2.40.170.20">
    <property type="entry name" value="TonB-dependent receptor, beta-barrel domain"/>
    <property type="match status" value="1"/>
</dbReference>
<evidence type="ECO:0000256" key="7">
    <source>
        <dbReference type="ARBA" id="ARBA00023065"/>
    </source>
</evidence>
<evidence type="ECO:0000256" key="9">
    <source>
        <dbReference type="ARBA" id="ARBA00023136"/>
    </source>
</evidence>